<dbReference type="OrthoDB" id="4334976at2"/>
<reference evidence="1 2" key="1">
    <citation type="submission" date="2016-10" db="EMBL/GenBank/DDBJ databases">
        <authorList>
            <person name="de Groot N.N."/>
        </authorList>
    </citation>
    <scope>NUCLEOTIDE SEQUENCE [LARGE SCALE GENOMIC DNA]</scope>
    <source>
        <strain evidence="1 2">CGMCC 4.7037</strain>
    </source>
</reference>
<name>A0A1H6EHQ5_9ACTN</name>
<protein>
    <submittedName>
        <fullName evidence="1">Uncharacterized protein</fullName>
    </submittedName>
</protein>
<accession>A0A1H6EHQ5</accession>
<evidence type="ECO:0000313" key="1">
    <source>
        <dbReference type="EMBL" id="SEG97350.1"/>
    </source>
</evidence>
<evidence type="ECO:0000313" key="2">
    <source>
        <dbReference type="Proteomes" id="UP000236732"/>
    </source>
</evidence>
<organism evidence="1 2">
    <name type="scientific">Nonomuraea solani</name>
    <dbReference type="NCBI Taxonomy" id="1144553"/>
    <lineage>
        <taxon>Bacteria</taxon>
        <taxon>Bacillati</taxon>
        <taxon>Actinomycetota</taxon>
        <taxon>Actinomycetes</taxon>
        <taxon>Streptosporangiales</taxon>
        <taxon>Streptosporangiaceae</taxon>
        <taxon>Nonomuraea</taxon>
    </lineage>
</organism>
<sequence>MRFVLDLEYGADGVRGQVTRQGCDRPEPFHGWLDLLRVLEEPYIRGNPWDGP</sequence>
<dbReference type="EMBL" id="FNVT01000010">
    <property type="protein sequence ID" value="SEG97350.1"/>
    <property type="molecule type" value="Genomic_DNA"/>
</dbReference>
<dbReference type="Proteomes" id="UP000236732">
    <property type="component" value="Unassembled WGS sequence"/>
</dbReference>
<dbReference type="RefSeq" id="WP_160150481.1">
    <property type="nucleotide sequence ID" value="NZ_FNVT01000010.1"/>
</dbReference>
<gene>
    <name evidence="1" type="ORF">SAMN05444920_110327</name>
</gene>
<dbReference type="AlphaFoldDB" id="A0A1H6EHQ5"/>
<proteinExistence type="predicted"/>
<keyword evidence="2" id="KW-1185">Reference proteome</keyword>